<feature type="region of interest" description="Disordered" evidence="1">
    <location>
        <begin position="1"/>
        <end position="81"/>
    </location>
</feature>
<organism evidence="2 3">
    <name type="scientific">Brassica cretica</name>
    <name type="common">Mustard</name>
    <dbReference type="NCBI Taxonomy" id="69181"/>
    <lineage>
        <taxon>Eukaryota</taxon>
        <taxon>Viridiplantae</taxon>
        <taxon>Streptophyta</taxon>
        <taxon>Embryophyta</taxon>
        <taxon>Tracheophyta</taxon>
        <taxon>Spermatophyta</taxon>
        <taxon>Magnoliopsida</taxon>
        <taxon>eudicotyledons</taxon>
        <taxon>Gunneridae</taxon>
        <taxon>Pentapetalae</taxon>
        <taxon>rosids</taxon>
        <taxon>malvids</taxon>
        <taxon>Brassicales</taxon>
        <taxon>Brassicaceae</taxon>
        <taxon>Brassiceae</taxon>
        <taxon>Brassica</taxon>
    </lineage>
</organism>
<gene>
    <name evidence="2" type="ORF">F2Q69_00037040</name>
</gene>
<name>A0A8S9SF16_BRACR</name>
<comment type="caution">
    <text evidence="2">The sequence shown here is derived from an EMBL/GenBank/DDBJ whole genome shotgun (WGS) entry which is preliminary data.</text>
</comment>
<feature type="compositionally biased region" description="Low complexity" evidence="1">
    <location>
        <begin position="27"/>
        <end position="43"/>
    </location>
</feature>
<dbReference type="AlphaFoldDB" id="A0A8S9SF16"/>
<protein>
    <submittedName>
        <fullName evidence="2">Uncharacterized protein</fullName>
    </submittedName>
</protein>
<evidence type="ECO:0000313" key="2">
    <source>
        <dbReference type="EMBL" id="KAF3599474.1"/>
    </source>
</evidence>
<evidence type="ECO:0000313" key="3">
    <source>
        <dbReference type="Proteomes" id="UP000712600"/>
    </source>
</evidence>
<feature type="compositionally biased region" description="Polar residues" evidence="1">
    <location>
        <begin position="1"/>
        <end position="10"/>
    </location>
</feature>
<sequence>MTNIRTTNTLIMPGPPPLTLRRRSRSRSGSSSSAPPNTSPAGPVAATIPPSRTPPPAHTLPPARTPTSVVSDPSQGSRGGLPTVMSIEELVSQPGRESLTHLDPKYLFVPNTTWFDLSSNGITQSLLRMKNLLKHGYPTYCDMPDEDQALWFRQFAQKFTWDSGLTTTVKNAFHHKSARHYTKRINEWKQK</sequence>
<reference evidence="2" key="1">
    <citation type="submission" date="2019-12" db="EMBL/GenBank/DDBJ databases">
        <title>Genome sequencing and annotation of Brassica cretica.</title>
        <authorList>
            <person name="Studholme D.J."/>
            <person name="Sarris P."/>
        </authorList>
    </citation>
    <scope>NUCLEOTIDE SEQUENCE</scope>
    <source>
        <strain evidence="2">PFS-109/04</strain>
        <tissue evidence="2">Leaf</tissue>
    </source>
</reference>
<dbReference type="Proteomes" id="UP000712600">
    <property type="component" value="Unassembled WGS sequence"/>
</dbReference>
<dbReference type="EMBL" id="QGKX02000004">
    <property type="protein sequence ID" value="KAF3599474.1"/>
    <property type="molecule type" value="Genomic_DNA"/>
</dbReference>
<feature type="compositionally biased region" description="Polar residues" evidence="1">
    <location>
        <begin position="65"/>
        <end position="76"/>
    </location>
</feature>
<evidence type="ECO:0000256" key="1">
    <source>
        <dbReference type="SAM" id="MobiDB-lite"/>
    </source>
</evidence>
<proteinExistence type="predicted"/>
<accession>A0A8S9SF16</accession>